<dbReference type="PROSITE" id="PS01069">
    <property type="entry name" value="DAGK_PROKAR"/>
    <property type="match status" value="1"/>
</dbReference>
<evidence type="ECO:0000256" key="3">
    <source>
        <dbReference type="ARBA" id="ARBA00022475"/>
    </source>
</evidence>
<feature type="binding site" evidence="17">
    <location>
        <begin position="92"/>
        <end position="93"/>
    </location>
    <ligand>
        <name>ATP</name>
        <dbReference type="ChEBI" id="CHEBI:30616"/>
    </ligand>
</feature>
<keyword evidence="10 19" id="KW-1133">Transmembrane helix</keyword>
<evidence type="ECO:0000256" key="4">
    <source>
        <dbReference type="ARBA" id="ARBA00022516"/>
    </source>
</evidence>
<keyword evidence="3" id="KW-1003">Cell membrane</keyword>
<dbReference type="GO" id="GO:0046872">
    <property type="term" value="F:metal ion binding"/>
    <property type="evidence" value="ECO:0007669"/>
    <property type="project" value="UniProtKB-KW"/>
</dbReference>
<evidence type="ECO:0000256" key="14">
    <source>
        <dbReference type="ARBA" id="ARBA00023264"/>
    </source>
</evidence>
<keyword evidence="18" id="KW-0479">Metal-binding</keyword>
<dbReference type="Proteomes" id="UP000050514">
    <property type="component" value="Unassembled WGS sequence"/>
</dbReference>
<evidence type="ECO:0000256" key="8">
    <source>
        <dbReference type="ARBA" id="ARBA00022777"/>
    </source>
</evidence>
<evidence type="ECO:0000256" key="19">
    <source>
        <dbReference type="SAM" id="Phobius"/>
    </source>
</evidence>
<evidence type="ECO:0000256" key="1">
    <source>
        <dbReference type="ARBA" id="ARBA00004651"/>
    </source>
</evidence>
<name>A0A0P6XB66_9CHLR</name>
<feature type="binding site" evidence="16">
    <location>
        <position position="67"/>
    </location>
    <ligand>
        <name>substrate</name>
    </ligand>
</feature>
<comment type="similarity">
    <text evidence="2">Belongs to the bacterial diacylglycerol kinase family.</text>
</comment>
<evidence type="ECO:0000256" key="10">
    <source>
        <dbReference type="ARBA" id="ARBA00022989"/>
    </source>
</evidence>
<evidence type="ECO:0000256" key="17">
    <source>
        <dbReference type="PIRSR" id="PIRSR600829-3"/>
    </source>
</evidence>
<evidence type="ECO:0000256" key="18">
    <source>
        <dbReference type="PIRSR" id="PIRSR600829-4"/>
    </source>
</evidence>
<keyword evidence="9 17" id="KW-0067">ATP-binding</keyword>
<dbReference type="InterPro" id="IPR036945">
    <property type="entry name" value="DAGK_sf"/>
</dbReference>
<keyword evidence="14" id="KW-1208">Phospholipid metabolism</keyword>
<evidence type="ECO:0000256" key="13">
    <source>
        <dbReference type="ARBA" id="ARBA00023209"/>
    </source>
</evidence>
<keyword evidence="8" id="KW-0418">Kinase</keyword>
<keyword evidence="5" id="KW-0808">Transferase</keyword>
<feature type="active site" description="Proton acceptor" evidence="15">
    <location>
        <position position="67"/>
    </location>
</feature>
<dbReference type="PANTHER" id="PTHR34299">
    <property type="entry name" value="DIACYLGLYCEROL KINASE"/>
    <property type="match status" value="1"/>
</dbReference>
<evidence type="ECO:0000256" key="7">
    <source>
        <dbReference type="ARBA" id="ARBA00022741"/>
    </source>
</evidence>
<dbReference type="InterPro" id="IPR033717">
    <property type="entry name" value="UDPK"/>
</dbReference>
<dbReference type="GO" id="GO:0016301">
    <property type="term" value="F:kinase activity"/>
    <property type="evidence" value="ECO:0007669"/>
    <property type="project" value="UniProtKB-KW"/>
</dbReference>
<feature type="transmembrane region" description="Helical" evidence="19">
    <location>
        <begin position="29"/>
        <end position="46"/>
    </location>
</feature>
<keyword evidence="4" id="KW-0444">Lipid biosynthesis</keyword>
<dbReference type="OrthoDB" id="9789934at2"/>
<comment type="subcellular location">
    <subcellularLocation>
        <location evidence="1">Cell membrane</location>
        <topology evidence="1">Multi-pass membrane protein</topology>
    </subcellularLocation>
</comment>
<evidence type="ECO:0008006" key="22">
    <source>
        <dbReference type="Google" id="ProtNLM"/>
    </source>
</evidence>
<dbReference type="STRING" id="360411.AC812_15525"/>
<evidence type="ECO:0000256" key="12">
    <source>
        <dbReference type="ARBA" id="ARBA00023136"/>
    </source>
</evidence>
<evidence type="ECO:0000256" key="15">
    <source>
        <dbReference type="PIRSR" id="PIRSR600829-1"/>
    </source>
</evidence>
<evidence type="ECO:0000256" key="2">
    <source>
        <dbReference type="ARBA" id="ARBA00005967"/>
    </source>
</evidence>
<dbReference type="GO" id="GO:0008654">
    <property type="term" value="P:phospholipid biosynthetic process"/>
    <property type="evidence" value="ECO:0007669"/>
    <property type="project" value="UniProtKB-KW"/>
</dbReference>
<evidence type="ECO:0000313" key="21">
    <source>
        <dbReference type="Proteomes" id="UP000050514"/>
    </source>
</evidence>
<keyword evidence="13" id="KW-0594">Phospholipid biosynthesis</keyword>
<reference evidence="20 21" key="1">
    <citation type="submission" date="2015-07" db="EMBL/GenBank/DDBJ databases">
        <title>Draft genome of Bellilinea caldifistulae DSM 17877.</title>
        <authorList>
            <person name="Hemp J."/>
            <person name="Ward L.M."/>
            <person name="Pace L.A."/>
            <person name="Fischer W.W."/>
        </authorList>
    </citation>
    <scope>NUCLEOTIDE SEQUENCE [LARGE SCALE GENOMIC DNA]</scope>
    <source>
        <strain evidence="20 21">GOMI-1</strain>
    </source>
</reference>
<dbReference type="PANTHER" id="PTHR34299:SF1">
    <property type="entry name" value="DIACYLGLYCEROL KINASE"/>
    <property type="match status" value="1"/>
</dbReference>
<feature type="transmembrane region" description="Helical" evidence="19">
    <location>
        <begin position="97"/>
        <end position="123"/>
    </location>
</feature>
<evidence type="ECO:0000256" key="6">
    <source>
        <dbReference type="ARBA" id="ARBA00022692"/>
    </source>
</evidence>
<dbReference type="Pfam" id="PF01219">
    <property type="entry name" value="DAGK_prokar"/>
    <property type="match status" value="1"/>
</dbReference>
<evidence type="ECO:0000313" key="20">
    <source>
        <dbReference type="EMBL" id="KPL72472.1"/>
    </source>
</evidence>
<evidence type="ECO:0000256" key="5">
    <source>
        <dbReference type="ARBA" id="ARBA00022679"/>
    </source>
</evidence>
<proteinExistence type="inferred from homology"/>
<keyword evidence="11" id="KW-0443">Lipid metabolism</keyword>
<sequence length="129" mass="14537">MLRFFVGRRPAFKHAFQGLKFVLQTQYNARIHLAMTILVVIFGLLLRLSNLEWAIIVIAIGLVWITEIINTALEALVDLVTQQYHPLAKIAKDTAAAAVLFASFIAVLLGIAIFTPHLLYLFFKFNLNP</sequence>
<dbReference type="RefSeq" id="WP_114676147.1">
    <property type="nucleotide sequence ID" value="NZ_DF967971.1"/>
</dbReference>
<keyword evidence="12 19" id="KW-0472">Membrane</keyword>
<dbReference type="InterPro" id="IPR000829">
    <property type="entry name" value="DAGK"/>
</dbReference>
<keyword evidence="18" id="KW-0460">Magnesium</keyword>
<gene>
    <name evidence="20" type="ORF">AC812_15525</name>
</gene>
<organism evidence="20 21">
    <name type="scientific">Bellilinea caldifistulae</name>
    <dbReference type="NCBI Taxonomy" id="360411"/>
    <lineage>
        <taxon>Bacteria</taxon>
        <taxon>Bacillati</taxon>
        <taxon>Chloroflexota</taxon>
        <taxon>Anaerolineae</taxon>
        <taxon>Anaerolineales</taxon>
        <taxon>Anaerolineaceae</taxon>
        <taxon>Bellilinea</taxon>
    </lineage>
</organism>
<keyword evidence="6 19" id="KW-0812">Transmembrane</keyword>
<dbReference type="PATRIC" id="fig|360411.5.peg.1202"/>
<protein>
    <recommendedName>
        <fullName evidence="22">Diacylglycerol kinase family protein</fullName>
    </recommendedName>
</protein>
<keyword evidence="7 17" id="KW-0547">Nucleotide-binding</keyword>
<feature type="binding site" evidence="17">
    <location>
        <position position="74"/>
    </location>
    <ligand>
        <name>ATP</name>
        <dbReference type="ChEBI" id="CHEBI:30616"/>
    </ligand>
</feature>
<dbReference type="EMBL" id="LGHJ01000023">
    <property type="protein sequence ID" value="KPL72472.1"/>
    <property type="molecule type" value="Genomic_DNA"/>
</dbReference>
<keyword evidence="21" id="KW-1185">Reference proteome</keyword>
<accession>A0A0P6XB66</accession>
<evidence type="ECO:0000256" key="9">
    <source>
        <dbReference type="ARBA" id="ARBA00022840"/>
    </source>
</evidence>
<dbReference type="GO" id="GO:0005886">
    <property type="term" value="C:plasma membrane"/>
    <property type="evidence" value="ECO:0007669"/>
    <property type="project" value="UniProtKB-SubCell"/>
</dbReference>
<comment type="caution">
    <text evidence="20">The sequence shown here is derived from an EMBL/GenBank/DDBJ whole genome shotgun (WGS) entry which is preliminary data.</text>
</comment>
<dbReference type="Gene3D" id="1.10.287.3610">
    <property type="match status" value="1"/>
</dbReference>
<dbReference type="CDD" id="cd14265">
    <property type="entry name" value="UDPK_IM_like"/>
    <property type="match status" value="1"/>
</dbReference>
<evidence type="ECO:0000256" key="11">
    <source>
        <dbReference type="ARBA" id="ARBA00023098"/>
    </source>
</evidence>
<dbReference type="AlphaFoldDB" id="A0A0P6XB66"/>
<dbReference type="GO" id="GO:0005524">
    <property type="term" value="F:ATP binding"/>
    <property type="evidence" value="ECO:0007669"/>
    <property type="project" value="UniProtKB-KW"/>
</dbReference>
<comment type="cofactor">
    <cofactor evidence="18">
        <name>Mg(2+)</name>
        <dbReference type="ChEBI" id="CHEBI:18420"/>
    </cofactor>
    <text evidence="18">Mn(2+), Zn(2+), Cd(2+) and Co(2+) support activity to lesser extents.</text>
</comment>
<feature type="binding site" evidence="18">
    <location>
        <position position="74"/>
    </location>
    <ligand>
        <name>a divalent metal cation</name>
        <dbReference type="ChEBI" id="CHEBI:60240"/>
    </ligand>
</feature>
<evidence type="ECO:0000256" key="16">
    <source>
        <dbReference type="PIRSR" id="PIRSR600829-2"/>
    </source>
</evidence>
<feature type="transmembrane region" description="Helical" evidence="19">
    <location>
        <begin position="53"/>
        <end position="77"/>
    </location>
</feature>